<sequence length="172" mass="19363">MSDNIPGTHYQYLGDDFDFATVGISSLYGALAAEGMHFTLLPSKGDLVLIFQLRGAICRKEGKSLRREFQLPSFNPDSSTIPRLQTMLVEHGISYPSGCNKKFLVKLVTDNLDYMKCMDTSPHGGFGVDLIWKVITADNVFEALSSVKGIIQDKYNYEKKHYYVDNTMDTSW</sequence>
<comment type="caution">
    <text evidence="2">The sequence shown here is derived from an EMBL/GenBank/DDBJ whole genome shotgun (WGS) entry which is preliminary data.</text>
</comment>
<dbReference type="InterPro" id="IPR025856">
    <property type="entry name" value="HeH/LEM_domain"/>
</dbReference>
<feature type="domain" description="HeH/LEM" evidence="1">
    <location>
        <begin position="76"/>
        <end position="108"/>
    </location>
</feature>
<evidence type="ECO:0000313" key="3">
    <source>
        <dbReference type="Proteomes" id="UP000308133"/>
    </source>
</evidence>
<name>A0A4V6YAT1_9PEZI</name>
<organism evidence="2 3">
    <name type="scientific">Elsinoe australis</name>
    <dbReference type="NCBI Taxonomy" id="40998"/>
    <lineage>
        <taxon>Eukaryota</taxon>
        <taxon>Fungi</taxon>
        <taxon>Dikarya</taxon>
        <taxon>Ascomycota</taxon>
        <taxon>Pezizomycotina</taxon>
        <taxon>Dothideomycetes</taxon>
        <taxon>Dothideomycetidae</taxon>
        <taxon>Myriangiales</taxon>
        <taxon>Elsinoaceae</taxon>
        <taxon>Elsinoe</taxon>
    </lineage>
</organism>
<reference evidence="2 3" key="1">
    <citation type="submission" date="2018-02" db="EMBL/GenBank/DDBJ databases">
        <title>Draft genome sequences of Elsinoe sp., causing black scab on jojoba.</title>
        <authorList>
            <person name="Stodart B."/>
            <person name="Jeffress S."/>
            <person name="Ash G."/>
            <person name="Arun Chinnappa K."/>
        </authorList>
    </citation>
    <scope>NUCLEOTIDE SEQUENCE [LARGE SCALE GENOMIC DNA]</scope>
    <source>
        <strain evidence="2 3">Hillstone_2</strain>
    </source>
</reference>
<dbReference type="EMBL" id="PTQR01000082">
    <property type="protein sequence ID" value="TKX21062.1"/>
    <property type="molecule type" value="Genomic_DNA"/>
</dbReference>
<dbReference type="Proteomes" id="UP000308133">
    <property type="component" value="Unassembled WGS sequence"/>
</dbReference>
<gene>
    <name evidence="2" type="ORF">C1H76_6602</name>
</gene>
<dbReference type="AlphaFoldDB" id="A0A4V6YAT1"/>
<evidence type="ECO:0000259" key="1">
    <source>
        <dbReference type="Pfam" id="PF12949"/>
    </source>
</evidence>
<dbReference type="Pfam" id="PF12949">
    <property type="entry name" value="HeH"/>
    <property type="match status" value="1"/>
</dbReference>
<proteinExistence type="predicted"/>
<protein>
    <submittedName>
        <fullName evidence="2">HeH/LEM domain-containing protein</fullName>
    </submittedName>
</protein>
<evidence type="ECO:0000313" key="2">
    <source>
        <dbReference type="EMBL" id="TKX21062.1"/>
    </source>
</evidence>
<dbReference type="CDD" id="cd12935">
    <property type="entry name" value="LEM_like"/>
    <property type="match status" value="1"/>
</dbReference>
<accession>A0A4V6YAT1</accession>